<gene>
    <name evidence="3" type="ORF">DUNSADRAFT_10564</name>
</gene>
<keyword evidence="2" id="KW-0812">Transmembrane</keyword>
<keyword evidence="4" id="KW-1185">Reference proteome</keyword>
<accession>A0ABQ7H4Y2</accession>
<evidence type="ECO:0000313" key="3">
    <source>
        <dbReference type="EMBL" id="KAF5841858.1"/>
    </source>
</evidence>
<proteinExistence type="predicted"/>
<protein>
    <submittedName>
        <fullName evidence="3">Uncharacterized protein</fullName>
    </submittedName>
</protein>
<reference evidence="3" key="1">
    <citation type="submission" date="2017-08" db="EMBL/GenBank/DDBJ databases">
        <authorList>
            <person name="Polle J.E."/>
            <person name="Barry K."/>
            <person name="Cushman J."/>
            <person name="Schmutz J."/>
            <person name="Tran D."/>
            <person name="Hathwaick L.T."/>
            <person name="Yim W.C."/>
            <person name="Jenkins J."/>
            <person name="Mckie-Krisberg Z.M."/>
            <person name="Prochnik S."/>
            <person name="Lindquist E."/>
            <person name="Dockter R.B."/>
            <person name="Adam C."/>
            <person name="Molina H."/>
            <person name="Bunkerborg J."/>
            <person name="Jin E."/>
            <person name="Buchheim M."/>
            <person name="Magnuson J."/>
        </authorList>
    </citation>
    <scope>NUCLEOTIDE SEQUENCE</scope>
    <source>
        <strain evidence="3">CCAP 19/18</strain>
    </source>
</reference>
<evidence type="ECO:0000256" key="1">
    <source>
        <dbReference type="SAM" id="MobiDB-lite"/>
    </source>
</evidence>
<evidence type="ECO:0000256" key="2">
    <source>
        <dbReference type="SAM" id="Phobius"/>
    </source>
</evidence>
<dbReference type="Proteomes" id="UP000815325">
    <property type="component" value="Unassembled WGS sequence"/>
</dbReference>
<feature type="transmembrane region" description="Helical" evidence="2">
    <location>
        <begin position="407"/>
        <end position="432"/>
    </location>
</feature>
<organism evidence="3 4">
    <name type="scientific">Dunaliella salina</name>
    <name type="common">Green alga</name>
    <name type="synonym">Protococcus salinus</name>
    <dbReference type="NCBI Taxonomy" id="3046"/>
    <lineage>
        <taxon>Eukaryota</taxon>
        <taxon>Viridiplantae</taxon>
        <taxon>Chlorophyta</taxon>
        <taxon>core chlorophytes</taxon>
        <taxon>Chlorophyceae</taxon>
        <taxon>CS clade</taxon>
        <taxon>Chlamydomonadales</taxon>
        <taxon>Dunaliellaceae</taxon>
        <taxon>Dunaliella</taxon>
    </lineage>
</organism>
<keyword evidence="2" id="KW-1133">Transmembrane helix</keyword>
<sequence>MAAARNSIQSMAGRNIDFASSASNGQRPGVVFPDADLKNWCRSEDSCDLQDSITPVMAYFGSASAHTAVTADWPNVVEAQTSLTDVTEFAVVSGILEAQLDTRADEPLCSAQAQCTMRLSIPVDNSAWSGSKSTMCARLQPASASGDAQTRELPYTALLDASIEPIASGRLDSPDMVTCLTDHLGKHLIVQFNSPDSGAPEVGATPPNPPSDPTDEVDVQPVGDAPPPPPDSAAAEPADDTPPLPESGVEEPDSGAPGPDSGAQEPDAAEEPAGRSGNTTVEFTVTVEADFSDVTANATIMAEFKNDITRAAAENMARDSPDLLQLEDGSPCYECVKAGTLEPGSVKVPLTVTLPDGTDEAATKEFEETIKSDVDGTFLDGSGYVVTDVIMPEDDDDVDNGNQDSAVIGGAVGGAVGGTIFIASIAAVAFYVHKIHSNKAAKQRTKPGTIAPELPSMQSMHEEPSISGVKAPSSALTGPAARQPVPLSDLEEGGRGAPSAST</sequence>
<keyword evidence="2" id="KW-0472">Membrane</keyword>
<dbReference type="EMBL" id="MU069474">
    <property type="protein sequence ID" value="KAF5841858.1"/>
    <property type="molecule type" value="Genomic_DNA"/>
</dbReference>
<comment type="caution">
    <text evidence="3">The sequence shown here is derived from an EMBL/GenBank/DDBJ whole genome shotgun (WGS) entry which is preliminary data.</text>
</comment>
<name>A0ABQ7H4Y2_DUNSA</name>
<evidence type="ECO:0000313" key="4">
    <source>
        <dbReference type="Proteomes" id="UP000815325"/>
    </source>
</evidence>
<feature type="region of interest" description="Disordered" evidence="1">
    <location>
        <begin position="441"/>
        <end position="502"/>
    </location>
</feature>
<feature type="region of interest" description="Disordered" evidence="1">
    <location>
        <begin position="191"/>
        <end position="279"/>
    </location>
</feature>